<gene>
    <name evidence="9" type="ORF">A4U43_C06F15270</name>
</gene>
<comment type="function">
    <text evidence="7">Acts in the modification of cell walls via demethylesterification of cell wall pectin.</text>
</comment>
<evidence type="ECO:0000313" key="10">
    <source>
        <dbReference type="Proteomes" id="UP000243459"/>
    </source>
</evidence>
<evidence type="ECO:0000256" key="1">
    <source>
        <dbReference type="ARBA" id="ARBA00005184"/>
    </source>
</evidence>
<protein>
    <recommendedName>
        <fullName evidence="7">Pectinesterase</fullName>
        <ecNumber evidence="7">3.1.1.11</ecNumber>
    </recommendedName>
</protein>
<dbReference type="NCBIfam" id="TIGR01614">
    <property type="entry name" value="PME_inhib"/>
    <property type="match status" value="1"/>
</dbReference>
<comment type="similarity">
    <text evidence="3">In the C-terminal section; belongs to the pectinesterase family.</text>
</comment>
<dbReference type="PROSITE" id="PS00503">
    <property type="entry name" value="PECTINESTERASE_2"/>
    <property type="match status" value="1"/>
</dbReference>
<keyword evidence="7" id="KW-0961">Cell wall biogenesis/degradation</keyword>
<sequence>MSTTFLLNLFVFSLILSFRVATTDPILSCSQTPYPKVCTSLMSNISSQLSNQSQTPYPKVCTSLMSNISSQLSNQKAAALNFRNLVIQATMERVTLTHQLALTMDQSSLDERAKAALADCLVLYEDTISQLNRSMDASSSHEDSQTWLSGAVANHETCKNGFVELDSSFHLPTTPFMTNNIFESLSNSLAINRAILMPISSIGNRKLLSNGFPSWVSAADRKLLQSSSVKANIVVAQDGSGNYKTISEAVAASVKQSSGGSRFVIHVKAGTYDEKVQITTSMNNLMLIGDGAGVTVITGSKSVQDGTTFNSATVVVTGAGFIAKDITFENTAGPKKQQAVALLSRSDLSVVYRCSFKGYQDTLCVYSQRQFYRNCDIYGTVDFIFGDAVAVFQSCNMYLRKPLTGQENTVTAQGRSDPNENTGISIQDCNIAAAENLGSTRSYLGRPWKAYSRTVVMKTTIGGAIDPAGWLEWDGNSAPSTLYYGEYMNSGAGAGTGGRVKWPGYHVMSSSDANKFTVGNFLGGGSWIASAGVPYTAGL</sequence>
<keyword evidence="4 7" id="KW-0378">Hydrolase</keyword>
<dbReference type="InterPro" id="IPR006501">
    <property type="entry name" value="Pectinesterase_inhib_dom"/>
</dbReference>
<comment type="catalytic activity">
    <reaction evidence="7">
        <text>[(1-&gt;4)-alpha-D-galacturonosyl methyl ester](n) + n H2O = [(1-&gt;4)-alpha-D-galacturonosyl](n) + n methanol + n H(+)</text>
        <dbReference type="Rhea" id="RHEA:22380"/>
        <dbReference type="Rhea" id="RHEA-COMP:14570"/>
        <dbReference type="Rhea" id="RHEA-COMP:14573"/>
        <dbReference type="ChEBI" id="CHEBI:15377"/>
        <dbReference type="ChEBI" id="CHEBI:15378"/>
        <dbReference type="ChEBI" id="CHEBI:17790"/>
        <dbReference type="ChEBI" id="CHEBI:140522"/>
        <dbReference type="ChEBI" id="CHEBI:140523"/>
        <dbReference type="EC" id="3.1.1.11"/>
    </reaction>
</comment>
<dbReference type="Gene3D" id="1.20.140.40">
    <property type="entry name" value="Invertase/pectin methylesterase inhibitor family protein"/>
    <property type="match status" value="1"/>
</dbReference>
<name>A0A5P1EM32_ASPOF</name>
<dbReference type="CDD" id="cd15798">
    <property type="entry name" value="PMEI-like_3"/>
    <property type="match status" value="1"/>
</dbReference>
<feature type="signal peptide" evidence="7">
    <location>
        <begin position="1"/>
        <end position="23"/>
    </location>
</feature>
<dbReference type="InterPro" id="IPR035513">
    <property type="entry name" value="Invertase/methylesterase_inhib"/>
</dbReference>
<keyword evidence="7" id="KW-0732">Signal</keyword>
<evidence type="ECO:0000256" key="3">
    <source>
        <dbReference type="ARBA" id="ARBA00007786"/>
    </source>
</evidence>
<keyword evidence="7" id="KW-0964">Secreted</keyword>
<dbReference type="UniPathway" id="UPA00545">
    <property type="reaction ID" value="UER00823"/>
</dbReference>
<evidence type="ECO:0000259" key="8">
    <source>
        <dbReference type="SMART" id="SM00856"/>
    </source>
</evidence>
<dbReference type="SMART" id="SM00856">
    <property type="entry name" value="PMEI"/>
    <property type="match status" value="1"/>
</dbReference>
<dbReference type="SUPFAM" id="SSF51126">
    <property type="entry name" value="Pectin lyase-like"/>
    <property type="match status" value="1"/>
</dbReference>
<dbReference type="AlphaFoldDB" id="A0A5P1EM32"/>
<feature type="active site" evidence="6">
    <location>
        <position position="382"/>
    </location>
</feature>
<evidence type="ECO:0000256" key="4">
    <source>
        <dbReference type="ARBA" id="ARBA00022801"/>
    </source>
</evidence>
<evidence type="ECO:0000256" key="2">
    <source>
        <dbReference type="ARBA" id="ARBA00006027"/>
    </source>
</evidence>
<dbReference type="InterPro" id="IPR033131">
    <property type="entry name" value="Pectinesterase_Asp_AS"/>
</dbReference>
<accession>A0A5P1EM32</accession>
<dbReference type="PANTHER" id="PTHR31707">
    <property type="entry name" value="PECTINESTERASE"/>
    <property type="match status" value="1"/>
</dbReference>
<dbReference type="OMA" id="YPEICEY"/>
<keyword evidence="5 7" id="KW-0063">Aspartyl esterase</keyword>
<dbReference type="InterPro" id="IPR011050">
    <property type="entry name" value="Pectin_lyase_fold/virulence"/>
</dbReference>
<evidence type="ECO:0000256" key="7">
    <source>
        <dbReference type="RuleBase" id="RU000589"/>
    </source>
</evidence>
<feature type="chain" id="PRO_5024468712" description="Pectinesterase" evidence="7">
    <location>
        <begin position="24"/>
        <end position="539"/>
    </location>
</feature>
<comment type="subcellular location">
    <subcellularLocation>
        <location evidence="7">Secreted</location>
        <location evidence="7">Cell wall</location>
    </subcellularLocation>
</comment>
<evidence type="ECO:0000313" key="9">
    <source>
        <dbReference type="EMBL" id="ONK67062.1"/>
    </source>
</evidence>
<keyword evidence="7" id="KW-0134">Cell wall</keyword>
<keyword evidence="10" id="KW-1185">Reference proteome</keyword>
<dbReference type="InterPro" id="IPR018040">
    <property type="entry name" value="Pectinesterase_Tyr_AS"/>
</dbReference>
<dbReference type="GO" id="GO:0045490">
    <property type="term" value="P:pectin catabolic process"/>
    <property type="evidence" value="ECO:0007669"/>
    <property type="project" value="UniProtKB-UniRule"/>
</dbReference>
<dbReference type="Proteomes" id="UP000243459">
    <property type="component" value="Chromosome 6"/>
</dbReference>
<proteinExistence type="inferred from homology"/>
<dbReference type="GO" id="GO:0030599">
    <property type="term" value="F:pectinesterase activity"/>
    <property type="evidence" value="ECO:0007669"/>
    <property type="project" value="UniProtKB-UniRule"/>
</dbReference>
<evidence type="ECO:0000256" key="6">
    <source>
        <dbReference type="PROSITE-ProRule" id="PRU10040"/>
    </source>
</evidence>
<dbReference type="PROSITE" id="PS00800">
    <property type="entry name" value="PECTINESTERASE_1"/>
    <property type="match status" value="1"/>
</dbReference>
<comment type="similarity">
    <text evidence="2">In the N-terminal section; belongs to the PMEI family.</text>
</comment>
<organism evidence="9 10">
    <name type="scientific">Asparagus officinalis</name>
    <name type="common">Garden asparagus</name>
    <dbReference type="NCBI Taxonomy" id="4686"/>
    <lineage>
        <taxon>Eukaryota</taxon>
        <taxon>Viridiplantae</taxon>
        <taxon>Streptophyta</taxon>
        <taxon>Embryophyta</taxon>
        <taxon>Tracheophyta</taxon>
        <taxon>Spermatophyta</taxon>
        <taxon>Magnoliopsida</taxon>
        <taxon>Liliopsida</taxon>
        <taxon>Asparagales</taxon>
        <taxon>Asparagaceae</taxon>
        <taxon>Asparagoideae</taxon>
        <taxon>Asparagus</taxon>
    </lineage>
</organism>
<dbReference type="EC" id="3.1.1.11" evidence="7"/>
<dbReference type="FunFam" id="2.160.20.10:FF:000001">
    <property type="entry name" value="Pectinesterase"/>
    <property type="match status" value="1"/>
</dbReference>
<dbReference type="GO" id="GO:0042545">
    <property type="term" value="P:cell wall modification"/>
    <property type="evidence" value="ECO:0007669"/>
    <property type="project" value="UniProtKB-UniRule"/>
</dbReference>
<reference evidence="10" key="1">
    <citation type="journal article" date="2017" name="Nat. Commun.">
        <title>The asparagus genome sheds light on the origin and evolution of a young Y chromosome.</title>
        <authorList>
            <person name="Harkess A."/>
            <person name="Zhou J."/>
            <person name="Xu C."/>
            <person name="Bowers J.E."/>
            <person name="Van der Hulst R."/>
            <person name="Ayyampalayam S."/>
            <person name="Mercati F."/>
            <person name="Riccardi P."/>
            <person name="McKain M.R."/>
            <person name="Kakrana A."/>
            <person name="Tang H."/>
            <person name="Ray J."/>
            <person name="Groenendijk J."/>
            <person name="Arikit S."/>
            <person name="Mathioni S.M."/>
            <person name="Nakano M."/>
            <person name="Shan H."/>
            <person name="Telgmann-Rauber A."/>
            <person name="Kanno A."/>
            <person name="Yue Z."/>
            <person name="Chen H."/>
            <person name="Li W."/>
            <person name="Chen Y."/>
            <person name="Xu X."/>
            <person name="Zhang Y."/>
            <person name="Luo S."/>
            <person name="Chen H."/>
            <person name="Gao J."/>
            <person name="Mao Z."/>
            <person name="Pires J.C."/>
            <person name="Luo M."/>
            <person name="Kudrna D."/>
            <person name="Wing R.A."/>
            <person name="Meyers B.C."/>
            <person name="Yi K."/>
            <person name="Kong H."/>
            <person name="Lavrijsen P."/>
            <person name="Sunseri F."/>
            <person name="Falavigna A."/>
            <person name="Ye Y."/>
            <person name="Leebens-Mack J.H."/>
            <person name="Chen G."/>
        </authorList>
    </citation>
    <scope>NUCLEOTIDE SEQUENCE [LARGE SCALE GENOMIC DNA]</scope>
    <source>
        <strain evidence="10">cv. DH0086</strain>
    </source>
</reference>
<evidence type="ECO:0000256" key="5">
    <source>
        <dbReference type="ARBA" id="ARBA00023085"/>
    </source>
</evidence>
<dbReference type="GO" id="GO:0004857">
    <property type="term" value="F:enzyme inhibitor activity"/>
    <property type="evidence" value="ECO:0007669"/>
    <property type="project" value="InterPro"/>
</dbReference>
<dbReference type="InterPro" id="IPR000070">
    <property type="entry name" value="Pectinesterase_cat"/>
</dbReference>
<feature type="domain" description="Pectinesterase inhibitor" evidence="8">
    <location>
        <begin position="45"/>
        <end position="191"/>
    </location>
</feature>
<dbReference type="Gene3D" id="2.160.20.10">
    <property type="entry name" value="Single-stranded right-handed beta-helix, Pectin lyase-like"/>
    <property type="match status" value="1"/>
</dbReference>
<dbReference type="SUPFAM" id="SSF101148">
    <property type="entry name" value="Plant invertase/pectin methylesterase inhibitor"/>
    <property type="match status" value="1"/>
</dbReference>
<dbReference type="Gramene" id="ONK67062">
    <property type="protein sequence ID" value="ONK67062"/>
    <property type="gene ID" value="A4U43_C06F15270"/>
</dbReference>
<dbReference type="EMBL" id="CM007386">
    <property type="protein sequence ID" value="ONK67062.1"/>
    <property type="molecule type" value="Genomic_DNA"/>
</dbReference>
<dbReference type="Pfam" id="PF01095">
    <property type="entry name" value="Pectinesterase"/>
    <property type="match status" value="1"/>
</dbReference>
<dbReference type="InterPro" id="IPR012334">
    <property type="entry name" value="Pectin_lyas_fold"/>
</dbReference>
<comment type="pathway">
    <text evidence="1 7">Glycan metabolism; pectin degradation; 2-dehydro-3-deoxy-D-gluconate from pectin: step 1/5.</text>
</comment>
<dbReference type="Pfam" id="PF04043">
    <property type="entry name" value="PMEI"/>
    <property type="match status" value="1"/>
</dbReference>